<reference evidence="1" key="2">
    <citation type="submission" date="2020-10" db="EMBL/GenBank/DDBJ databases">
        <authorList>
            <person name="Cooper E.A."/>
            <person name="Brenton Z.W."/>
            <person name="Flinn B.S."/>
            <person name="Jenkins J."/>
            <person name="Shu S."/>
            <person name="Flowers D."/>
            <person name="Luo F."/>
            <person name="Wang Y."/>
            <person name="Xia P."/>
            <person name="Barry K."/>
            <person name="Daum C."/>
            <person name="Lipzen A."/>
            <person name="Yoshinaga Y."/>
            <person name="Schmutz J."/>
            <person name="Saski C."/>
            <person name="Vermerris W."/>
            <person name="Kresovich S."/>
        </authorList>
    </citation>
    <scope>NUCLEOTIDE SEQUENCE</scope>
</reference>
<protein>
    <submittedName>
        <fullName evidence="1">Uncharacterized protein</fullName>
    </submittedName>
</protein>
<dbReference type="Proteomes" id="UP000807115">
    <property type="component" value="Chromosome 6"/>
</dbReference>
<gene>
    <name evidence="1" type="ORF">BDA96_06G005300</name>
</gene>
<proteinExistence type="predicted"/>
<accession>A0A921QR22</accession>
<organism evidence="1 2">
    <name type="scientific">Sorghum bicolor</name>
    <name type="common">Sorghum</name>
    <name type="synonym">Sorghum vulgare</name>
    <dbReference type="NCBI Taxonomy" id="4558"/>
    <lineage>
        <taxon>Eukaryota</taxon>
        <taxon>Viridiplantae</taxon>
        <taxon>Streptophyta</taxon>
        <taxon>Embryophyta</taxon>
        <taxon>Tracheophyta</taxon>
        <taxon>Spermatophyta</taxon>
        <taxon>Magnoliopsida</taxon>
        <taxon>Liliopsida</taxon>
        <taxon>Poales</taxon>
        <taxon>Poaceae</taxon>
        <taxon>PACMAD clade</taxon>
        <taxon>Panicoideae</taxon>
        <taxon>Andropogonodae</taxon>
        <taxon>Andropogoneae</taxon>
        <taxon>Sorghinae</taxon>
        <taxon>Sorghum</taxon>
    </lineage>
</organism>
<dbReference type="AlphaFoldDB" id="A0A921QR22"/>
<sequence length="56" mass="6430">MYSYRVWQIRIQNMSLAAISQEGPLPPSARKDSRTSNGYKIQHFPFFISNVSLLAN</sequence>
<evidence type="ECO:0000313" key="2">
    <source>
        <dbReference type="Proteomes" id="UP000807115"/>
    </source>
</evidence>
<evidence type="ECO:0000313" key="1">
    <source>
        <dbReference type="EMBL" id="KAG0524871.1"/>
    </source>
</evidence>
<comment type="caution">
    <text evidence="1">The sequence shown here is derived from an EMBL/GenBank/DDBJ whole genome shotgun (WGS) entry which is preliminary data.</text>
</comment>
<reference evidence="1" key="1">
    <citation type="journal article" date="2019" name="BMC Genomics">
        <title>A new reference genome for Sorghum bicolor reveals high levels of sequence similarity between sweet and grain genotypes: implications for the genetics of sugar metabolism.</title>
        <authorList>
            <person name="Cooper E.A."/>
            <person name="Brenton Z.W."/>
            <person name="Flinn B.S."/>
            <person name="Jenkins J."/>
            <person name="Shu S."/>
            <person name="Flowers D."/>
            <person name="Luo F."/>
            <person name="Wang Y."/>
            <person name="Xia P."/>
            <person name="Barry K."/>
            <person name="Daum C."/>
            <person name="Lipzen A."/>
            <person name="Yoshinaga Y."/>
            <person name="Schmutz J."/>
            <person name="Saski C."/>
            <person name="Vermerris W."/>
            <person name="Kresovich S."/>
        </authorList>
    </citation>
    <scope>NUCLEOTIDE SEQUENCE</scope>
</reference>
<dbReference type="EMBL" id="CM027685">
    <property type="protein sequence ID" value="KAG0524871.1"/>
    <property type="molecule type" value="Genomic_DNA"/>
</dbReference>
<name>A0A921QR22_SORBI</name>